<sequence length="117" mass="14071">MRPQALFLRCFVERRDDQWQGFCIDLNLAAQGDSLEEVKRKLEAMIADYVYDALAGEDREYAMQLMQRKAPLSIRWRYCCYASISRVVHWKREIYRVFQEQVPLFPRDPHHHPMNHA</sequence>
<dbReference type="SUPFAM" id="SSF143100">
    <property type="entry name" value="TTHA1013/TTHA0281-like"/>
    <property type="match status" value="1"/>
</dbReference>
<reference evidence="2" key="1">
    <citation type="submission" date="2010-04" db="EMBL/GenBank/DDBJ databases">
        <title>Complete genome sequence of Nitrosococcus halophilus Nc4, a salt-adapted, aerobic obligate ammonia-oxidizing sulfur purple bacterium.</title>
        <authorList>
            <consortium name="US DOE Joint Genome Institute"/>
            <person name="Campbell M.A."/>
            <person name="Malfatti S.A."/>
            <person name="Chain P.S.G."/>
            <person name="Heidelberg J.F."/>
            <person name="Ward B.B."/>
            <person name="Klotz M.G."/>
        </authorList>
    </citation>
    <scope>NUCLEOTIDE SEQUENCE [LARGE SCALE GENOMIC DNA]</scope>
    <source>
        <strain evidence="2">Nc4</strain>
    </source>
</reference>
<proteinExistence type="predicted"/>
<accession>D5BV02</accession>
<evidence type="ECO:0000313" key="2">
    <source>
        <dbReference type="Proteomes" id="UP000001844"/>
    </source>
</evidence>
<keyword evidence="2" id="KW-1185">Reference proteome</keyword>
<dbReference type="EMBL" id="CP001798">
    <property type="protein sequence ID" value="ADE15352.1"/>
    <property type="molecule type" value="Genomic_DNA"/>
</dbReference>
<name>D5BV02_NITHN</name>
<dbReference type="AlphaFoldDB" id="D5BV02"/>
<dbReference type="Proteomes" id="UP000001844">
    <property type="component" value="Chromosome"/>
</dbReference>
<dbReference type="eggNOG" id="ENOG5033HV2">
    <property type="taxonomic scope" value="Bacteria"/>
</dbReference>
<dbReference type="OrthoDB" id="8452823at2"/>
<gene>
    <name evidence="1" type="ordered locus">Nhal_2264</name>
</gene>
<dbReference type="InterPro" id="IPR035069">
    <property type="entry name" value="TTHA1013/TTHA0281-like"/>
</dbReference>
<dbReference type="KEGG" id="nhl:Nhal_2264"/>
<dbReference type="RefSeq" id="WP_013033214.1">
    <property type="nucleotide sequence ID" value="NC_013960.1"/>
</dbReference>
<protein>
    <recommendedName>
        <fullName evidence="3">DUF1902 domain-containing protein</fullName>
    </recommendedName>
</protein>
<evidence type="ECO:0008006" key="3">
    <source>
        <dbReference type="Google" id="ProtNLM"/>
    </source>
</evidence>
<evidence type="ECO:0000313" key="1">
    <source>
        <dbReference type="EMBL" id="ADE15352.1"/>
    </source>
</evidence>
<organism evidence="1 2">
    <name type="scientific">Nitrosococcus halophilus (strain Nc4)</name>
    <dbReference type="NCBI Taxonomy" id="472759"/>
    <lineage>
        <taxon>Bacteria</taxon>
        <taxon>Pseudomonadati</taxon>
        <taxon>Pseudomonadota</taxon>
        <taxon>Gammaproteobacteria</taxon>
        <taxon>Chromatiales</taxon>
        <taxon>Chromatiaceae</taxon>
        <taxon>Nitrosococcus</taxon>
    </lineage>
</organism>
<dbReference type="HOGENOM" id="CLU_168241_0_0_6"/>